<evidence type="ECO:0000256" key="2">
    <source>
        <dbReference type="ARBA" id="ARBA00022827"/>
    </source>
</evidence>
<dbReference type="GO" id="GO:0071949">
    <property type="term" value="F:FAD binding"/>
    <property type="evidence" value="ECO:0007669"/>
    <property type="project" value="InterPro"/>
</dbReference>
<keyword evidence="5" id="KW-0812">Transmembrane</keyword>
<feature type="transmembrane region" description="Helical" evidence="5">
    <location>
        <begin position="372"/>
        <end position="390"/>
    </location>
</feature>
<dbReference type="Gene3D" id="3.50.50.60">
    <property type="entry name" value="FAD/NAD(P)-binding domain"/>
    <property type="match status" value="1"/>
</dbReference>
<dbReference type="Proteomes" id="UP000663852">
    <property type="component" value="Unassembled WGS sequence"/>
</dbReference>
<keyword evidence="4" id="KW-0503">Monooxygenase</keyword>
<dbReference type="Pfam" id="PF01494">
    <property type="entry name" value="FAD_binding_3"/>
    <property type="match status" value="1"/>
</dbReference>
<evidence type="ECO:0000256" key="4">
    <source>
        <dbReference type="ARBA" id="ARBA00023033"/>
    </source>
</evidence>
<dbReference type="InterPro" id="IPR002938">
    <property type="entry name" value="FAD-bd"/>
</dbReference>
<keyword evidence="1" id="KW-0285">Flavoprotein</keyword>
<evidence type="ECO:0000259" key="6">
    <source>
        <dbReference type="Pfam" id="PF01494"/>
    </source>
</evidence>
<evidence type="ECO:0000256" key="5">
    <source>
        <dbReference type="SAM" id="Phobius"/>
    </source>
</evidence>
<dbReference type="InterPro" id="IPR036188">
    <property type="entry name" value="FAD/NAD-bd_sf"/>
</dbReference>
<evidence type="ECO:0000256" key="3">
    <source>
        <dbReference type="ARBA" id="ARBA00023002"/>
    </source>
</evidence>
<dbReference type="AlphaFoldDB" id="A0A813PBX3"/>
<proteinExistence type="predicted"/>
<dbReference type="PANTHER" id="PTHR47178">
    <property type="entry name" value="MONOOXYGENASE, FAD-BINDING"/>
    <property type="match status" value="1"/>
</dbReference>
<organism evidence="8 9">
    <name type="scientific">Adineta ricciae</name>
    <name type="common">Rotifer</name>
    <dbReference type="NCBI Taxonomy" id="249248"/>
    <lineage>
        <taxon>Eukaryota</taxon>
        <taxon>Metazoa</taxon>
        <taxon>Spiralia</taxon>
        <taxon>Gnathifera</taxon>
        <taxon>Rotifera</taxon>
        <taxon>Eurotatoria</taxon>
        <taxon>Bdelloidea</taxon>
        <taxon>Adinetida</taxon>
        <taxon>Adinetidae</taxon>
        <taxon>Adineta</taxon>
    </lineage>
</organism>
<name>A0A813PBX3_ADIRI</name>
<keyword evidence="3" id="KW-0560">Oxidoreductase</keyword>
<evidence type="ECO:0000256" key="1">
    <source>
        <dbReference type="ARBA" id="ARBA00022630"/>
    </source>
</evidence>
<keyword evidence="2" id="KW-0274">FAD</keyword>
<feature type="domain" description="FAD-binding" evidence="6">
    <location>
        <begin position="7"/>
        <end position="328"/>
    </location>
</feature>
<accession>A0A813PBX3</accession>
<dbReference type="EMBL" id="CAJNOR010000014">
    <property type="protein sequence ID" value="CAF0752840.1"/>
    <property type="molecule type" value="Genomic_DNA"/>
</dbReference>
<dbReference type="EMBL" id="CAJNOJ010000002">
    <property type="protein sequence ID" value="CAF0727348.1"/>
    <property type="molecule type" value="Genomic_DNA"/>
</dbReference>
<reference evidence="8" key="1">
    <citation type="submission" date="2021-02" db="EMBL/GenBank/DDBJ databases">
        <authorList>
            <person name="Nowell W R."/>
        </authorList>
    </citation>
    <scope>NUCLEOTIDE SEQUENCE</scope>
</reference>
<dbReference type="SUPFAM" id="SSF51905">
    <property type="entry name" value="FAD/NAD(P)-binding domain"/>
    <property type="match status" value="1"/>
</dbReference>
<sequence>MSTDSNTVVLIIGGGLGGLALAQLISQSSSSVKVLIFERDENEYVRDQGYCIGIDRTGLEVLTKIRVLDHLLSDESGSCSILSSFQILNQYLQKLLALKADDIKLIYREHLRRALLTNLDVQWNKRFVSYKMLDNGVEATFHDGTSVHGTILIGCDGARSLVRAQLIPGFERTDLRIINCAGTVEQSDDMKKIRQLVHDSLVRILGRQGHSMLILPFRQLWIWSLSWPEKEDHEERNTSPTQLVEKVRRHFDNEELVRFIERSTPSSHLAPFRMHSALCLKQNPFPNNPRVTLLGDAAHPMTTQAGKGANTAFADAFDLANLLINPSSSSLSEYEQKMFKRGFAAVKMSLSNTKMIHLTGWSALLRNSILSIIGYTMALISIITTPFRWYRKKHD</sequence>
<dbReference type="OrthoDB" id="655030at2759"/>
<evidence type="ECO:0000313" key="9">
    <source>
        <dbReference type="Proteomes" id="UP000663828"/>
    </source>
</evidence>
<gene>
    <name evidence="7" type="ORF">EDS130_LOCUS822</name>
    <name evidence="8" type="ORF">XAT740_LOCUS519</name>
</gene>
<dbReference type="GO" id="GO:0004497">
    <property type="term" value="F:monooxygenase activity"/>
    <property type="evidence" value="ECO:0007669"/>
    <property type="project" value="UniProtKB-KW"/>
</dbReference>
<keyword evidence="5" id="KW-0472">Membrane</keyword>
<keyword evidence="9" id="KW-1185">Reference proteome</keyword>
<keyword evidence="5" id="KW-1133">Transmembrane helix</keyword>
<evidence type="ECO:0000313" key="8">
    <source>
        <dbReference type="EMBL" id="CAF0752840.1"/>
    </source>
</evidence>
<dbReference type="PRINTS" id="PR00420">
    <property type="entry name" value="RNGMNOXGNASE"/>
</dbReference>
<protein>
    <recommendedName>
        <fullName evidence="6">FAD-binding domain-containing protein</fullName>
    </recommendedName>
</protein>
<dbReference type="Proteomes" id="UP000663828">
    <property type="component" value="Unassembled WGS sequence"/>
</dbReference>
<dbReference type="PANTHER" id="PTHR47178:SF6">
    <property type="entry name" value="FAD-BINDING DOMAIN-CONTAINING PROTEIN"/>
    <property type="match status" value="1"/>
</dbReference>
<comment type="caution">
    <text evidence="8">The sequence shown here is derived from an EMBL/GenBank/DDBJ whole genome shotgun (WGS) entry which is preliminary data.</text>
</comment>
<evidence type="ECO:0000313" key="7">
    <source>
        <dbReference type="EMBL" id="CAF0727348.1"/>
    </source>
</evidence>